<evidence type="ECO:0000313" key="4">
    <source>
        <dbReference type="Proteomes" id="UP001162483"/>
    </source>
</evidence>
<dbReference type="Pfam" id="PF00025">
    <property type="entry name" value="Arf"/>
    <property type="match status" value="1"/>
</dbReference>
<gene>
    <name evidence="3" type="ORF">SPARVUS_LOCUS12406075</name>
</gene>
<proteinExistence type="predicted"/>
<evidence type="ECO:0000256" key="2">
    <source>
        <dbReference type="ARBA" id="ARBA00023134"/>
    </source>
</evidence>
<evidence type="ECO:0000313" key="3">
    <source>
        <dbReference type="EMBL" id="CAI9598526.1"/>
    </source>
</evidence>
<keyword evidence="4" id="KW-1185">Reference proteome</keyword>
<name>A0ABN9FN89_9NEOB</name>
<protein>
    <submittedName>
        <fullName evidence="3">Uncharacterized protein</fullName>
    </submittedName>
</protein>
<dbReference type="Proteomes" id="UP001162483">
    <property type="component" value="Unassembled WGS sequence"/>
</dbReference>
<dbReference type="InterPro" id="IPR006689">
    <property type="entry name" value="Small_GTPase_ARF/SAR"/>
</dbReference>
<dbReference type="InterPro" id="IPR027417">
    <property type="entry name" value="P-loop_NTPase"/>
</dbReference>
<accession>A0ABN9FN89</accession>
<dbReference type="SUPFAM" id="SSF52540">
    <property type="entry name" value="P-loop containing nucleoside triphosphate hydrolases"/>
    <property type="match status" value="1"/>
</dbReference>
<organism evidence="3 4">
    <name type="scientific">Staurois parvus</name>
    <dbReference type="NCBI Taxonomy" id="386267"/>
    <lineage>
        <taxon>Eukaryota</taxon>
        <taxon>Metazoa</taxon>
        <taxon>Chordata</taxon>
        <taxon>Craniata</taxon>
        <taxon>Vertebrata</taxon>
        <taxon>Euteleostomi</taxon>
        <taxon>Amphibia</taxon>
        <taxon>Batrachia</taxon>
        <taxon>Anura</taxon>
        <taxon>Neobatrachia</taxon>
        <taxon>Ranoidea</taxon>
        <taxon>Ranidae</taxon>
        <taxon>Staurois</taxon>
    </lineage>
</organism>
<reference evidence="3" key="1">
    <citation type="submission" date="2023-05" db="EMBL/GenBank/DDBJ databases">
        <authorList>
            <person name="Stuckert A."/>
        </authorList>
    </citation>
    <scope>NUCLEOTIDE SEQUENCE</scope>
</reference>
<dbReference type="InterPro" id="IPR024156">
    <property type="entry name" value="Small_GTPase_ARF"/>
</dbReference>
<comment type="caution">
    <text evidence="3">The sequence shown here is derived from an EMBL/GenBank/DDBJ whole genome shotgun (WGS) entry which is preliminary data.</text>
</comment>
<keyword evidence="2" id="KW-0342">GTP-binding</keyword>
<dbReference type="PANTHER" id="PTHR11711">
    <property type="entry name" value="ADP RIBOSYLATION FACTOR-RELATED"/>
    <property type="match status" value="1"/>
</dbReference>
<keyword evidence="1" id="KW-0547">Nucleotide-binding</keyword>
<dbReference type="Gene3D" id="3.40.50.300">
    <property type="entry name" value="P-loop containing nucleotide triphosphate hydrolases"/>
    <property type="match status" value="1"/>
</dbReference>
<sequence>MRGVPFLVMANKQDLASARKPTELAEELGLTKMKGHQWHVQGCCAVNGEGLVEGLEVLTNLMKQFQKNRTKFLSIHYIYSFFHLRRKRSLQHKYCILSACSSQAKERRNCARWSSPP</sequence>
<evidence type="ECO:0000256" key="1">
    <source>
        <dbReference type="ARBA" id="ARBA00022741"/>
    </source>
</evidence>
<dbReference type="EMBL" id="CATNWA010017169">
    <property type="protein sequence ID" value="CAI9598526.1"/>
    <property type="molecule type" value="Genomic_DNA"/>
</dbReference>